<feature type="region of interest" description="Disordered" evidence="1">
    <location>
        <begin position="1"/>
        <end position="22"/>
    </location>
</feature>
<dbReference type="InterPro" id="IPR022742">
    <property type="entry name" value="Hydrolase_4"/>
</dbReference>
<dbReference type="AlphaFoldDB" id="A0A1M5YY57"/>
<gene>
    <name evidence="3" type="ORF">DSM01_1768</name>
    <name evidence="4" type="ORF">SAMN04487999_2491</name>
</gene>
<organism evidence="4 5">
    <name type="scientific">Leeuwenhoekiella palythoae</name>
    <dbReference type="NCBI Taxonomy" id="573501"/>
    <lineage>
        <taxon>Bacteria</taxon>
        <taxon>Pseudomonadati</taxon>
        <taxon>Bacteroidota</taxon>
        <taxon>Flavobacteriia</taxon>
        <taxon>Flavobacteriales</taxon>
        <taxon>Flavobacteriaceae</taxon>
        <taxon>Leeuwenhoekiella</taxon>
    </lineage>
</organism>
<keyword evidence="6" id="KW-1185">Reference proteome</keyword>
<dbReference type="RefSeq" id="WP_084673148.1">
    <property type="nucleotide sequence ID" value="NZ_FQXT01000004.1"/>
</dbReference>
<dbReference type="Proteomes" id="UP000184240">
    <property type="component" value="Unassembled WGS sequence"/>
</dbReference>
<evidence type="ECO:0000313" key="6">
    <source>
        <dbReference type="Proteomes" id="UP000290037"/>
    </source>
</evidence>
<reference evidence="5" key="1">
    <citation type="submission" date="2016-11" db="EMBL/GenBank/DDBJ databases">
        <authorList>
            <person name="Varghese N."/>
            <person name="Submissions S."/>
        </authorList>
    </citation>
    <scope>NUCLEOTIDE SEQUENCE [LARGE SCALE GENOMIC DNA]</scope>
    <source>
        <strain evidence="5">DSM 19859</strain>
    </source>
</reference>
<dbReference type="OrthoDB" id="9776685at2"/>
<dbReference type="SUPFAM" id="SSF53474">
    <property type="entry name" value="alpha/beta-Hydrolases"/>
    <property type="match status" value="1"/>
</dbReference>
<keyword evidence="4" id="KW-0378">Hydrolase</keyword>
<feature type="domain" description="Serine aminopeptidase S33" evidence="2">
    <location>
        <begin position="133"/>
        <end position="226"/>
    </location>
</feature>
<accession>A0A1M5YY57</accession>
<proteinExistence type="predicted"/>
<protein>
    <submittedName>
        <fullName evidence="3">Alpha-beta hydrolase superfamily lysophospholipase</fullName>
    </submittedName>
    <submittedName>
        <fullName evidence="4">Lysophospholipase, alpha-beta hydrolase superfamily</fullName>
    </submittedName>
</protein>
<feature type="compositionally biased region" description="Basic and acidic residues" evidence="1">
    <location>
        <begin position="9"/>
        <end position="22"/>
    </location>
</feature>
<evidence type="ECO:0000313" key="3">
    <source>
        <dbReference type="EMBL" id="RXG29666.1"/>
    </source>
</evidence>
<dbReference type="EMBL" id="QOVN01000003">
    <property type="protein sequence ID" value="RXG29666.1"/>
    <property type="molecule type" value="Genomic_DNA"/>
</dbReference>
<dbReference type="Proteomes" id="UP000290037">
    <property type="component" value="Unassembled WGS sequence"/>
</dbReference>
<evidence type="ECO:0000256" key="1">
    <source>
        <dbReference type="SAM" id="MobiDB-lite"/>
    </source>
</evidence>
<dbReference type="EMBL" id="FQXT01000004">
    <property type="protein sequence ID" value="SHI16982.1"/>
    <property type="molecule type" value="Genomic_DNA"/>
</dbReference>
<dbReference type="STRING" id="573501.SAMN04487999_2491"/>
<reference evidence="4" key="2">
    <citation type="submission" date="2016-11" db="EMBL/GenBank/DDBJ databases">
        <authorList>
            <person name="Jaros S."/>
            <person name="Januszkiewicz K."/>
            <person name="Wedrychowicz H."/>
        </authorList>
    </citation>
    <scope>NUCLEOTIDE SEQUENCE [LARGE SCALE GENOMIC DNA]</scope>
    <source>
        <strain evidence="4">DSM 19859</strain>
    </source>
</reference>
<evidence type="ECO:0000259" key="2">
    <source>
        <dbReference type="Pfam" id="PF12146"/>
    </source>
</evidence>
<dbReference type="Gene3D" id="3.40.50.1820">
    <property type="entry name" value="alpha/beta hydrolase"/>
    <property type="match status" value="1"/>
</dbReference>
<name>A0A1M5YY57_9FLAO</name>
<evidence type="ECO:0000313" key="5">
    <source>
        <dbReference type="Proteomes" id="UP000184240"/>
    </source>
</evidence>
<dbReference type="InterPro" id="IPR029058">
    <property type="entry name" value="AB_hydrolase_fold"/>
</dbReference>
<dbReference type="GO" id="GO:0016787">
    <property type="term" value="F:hydrolase activity"/>
    <property type="evidence" value="ECO:0007669"/>
    <property type="project" value="UniProtKB-KW"/>
</dbReference>
<evidence type="ECO:0000313" key="4">
    <source>
        <dbReference type="EMBL" id="SHI16982.1"/>
    </source>
</evidence>
<dbReference type="Pfam" id="PF12146">
    <property type="entry name" value="Hydrolase_4"/>
    <property type="match status" value="1"/>
</dbReference>
<sequence>MENQVNLKGAERAATHTSRMSKERIENAVKQLNEISESDYEKVLGLANVCKPFRSVLHKTPDDYGMTQWEDVFLHGIDGVPLDGWYIPAKGGESNKLVIFNHALPMCRSGFQGHFGLPFSGYDNVEIDFVIQMKHLTDAGYNVLAYDIRNHGRSGTSNNGVSGIGQLEWRDCAGVKTYVDNHPRLSKMKVALYSQCMGGNSQYEAISRRPELFENVTCMVSPMVVSMRAIYEAFSELQGVSQYLDLVDFELMKMGGWLMDEMTPHTAAPDVKMPVFMIQVKDDAWTKNPEDGQKTFDLLGSREKEIHWIENTPLRFKDGYNYFGRHPEKVLAFLDKYMS</sequence>
<reference evidence="3 6" key="3">
    <citation type="submission" date="2018-07" db="EMBL/GenBank/DDBJ databases">
        <title>Leeuwenhoekiella genomics.</title>
        <authorList>
            <person name="Tahon G."/>
            <person name="Willems A."/>
        </authorList>
    </citation>
    <scope>NUCLEOTIDE SEQUENCE [LARGE SCALE GENOMIC DNA]</scope>
    <source>
        <strain evidence="3 6">LMG 24856</strain>
    </source>
</reference>